<dbReference type="PANTHER" id="PTHR16442:SF1">
    <property type="entry name" value="RING FINGER PROTEIN 17"/>
    <property type="match status" value="1"/>
</dbReference>
<dbReference type="Gene3D" id="3.30.40.10">
    <property type="entry name" value="Zinc/RING finger domain, C3HC4 (zinc finger)"/>
    <property type="match status" value="1"/>
</dbReference>
<dbReference type="InterPro" id="IPR035437">
    <property type="entry name" value="SNase_OB-fold_sf"/>
</dbReference>
<proteinExistence type="predicted"/>
<dbReference type="SMART" id="SM00184">
    <property type="entry name" value="RING"/>
    <property type="match status" value="1"/>
</dbReference>
<dbReference type="EMBL" id="OX597837">
    <property type="protein sequence ID" value="CAI9739939.1"/>
    <property type="molecule type" value="Genomic_DNA"/>
</dbReference>
<reference evidence="10" key="1">
    <citation type="submission" date="2023-08" db="EMBL/GenBank/DDBJ databases">
        <authorList>
            <person name="Alioto T."/>
            <person name="Alioto T."/>
            <person name="Gomez Garrido J."/>
        </authorList>
    </citation>
    <scope>NUCLEOTIDE SEQUENCE</scope>
</reference>
<dbReference type="InterPro" id="IPR013083">
    <property type="entry name" value="Znf_RING/FYVE/PHD"/>
</dbReference>
<dbReference type="PROSITE" id="PS50089">
    <property type="entry name" value="ZF_RING_2"/>
    <property type="match status" value="1"/>
</dbReference>
<dbReference type="Pfam" id="PF00567">
    <property type="entry name" value="TUDOR"/>
    <property type="match status" value="5"/>
</dbReference>
<dbReference type="SUPFAM" id="SSF57845">
    <property type="entry name" value="B-box zinc-binding domain"/>
    <property type="match status" value="1"/>
</dbReference>
<evidence type="ECO:0000256" key="3">
    <source>
        <dbReference type="ARBA" id="ARBA00022833"/>
    </source>
</evidence>
<dbReference type="GO" id="GO:0008270">
    <property type="term" value="F:zinc ion binding"/>
    <property type="evidence" value="ECO:0007669"/>
    <property type="project" value="UniProtKB-KW"/>
</dbReference>
<feature type="domain" description="Tudor" evidence="9">
    <location>
        <begin position="546"/>
        <end position="614"/>
    </location>
</feature>
<feature type="region of interest" description="Disordered" evidence="6">
    <location>
        <begin position="927"/>
        <end position="961"/>
    </location>
</feature>
<keyword evidence="5" id="KW-0175">Coiled coil</keyword>
<feature type="domain" description="Tudor" evidence="9">
    <location>
        <begin position="1473"/>
        <end position="1531"/>
    </location>
</feature>
<evidence type="ECO:0000256" key="4">
    <source>
        <dbReference type="PROSITE-ProRule" id="PRU00024"/>
    </source>
</evidence>
<dbReference type="InterPro" id="IPR017907">
    <property type="entry name" value="Znf_RING_CS"/>
</dbReference>
<dbReference type="Gene3D" id="2.40.50.90">
    <property type="match status" value="5"/>
</dbReference>
<feature type="domain" description="B box-type" evidence="8">
    <location>
        <begin position="164"/>
        <end position="211"/>
    </location>
</feature>
<dbReference type="PROSITE" id="PS50304">
    <property type="entry name" value="TUDOR"/>
    <property type="match status" value="5"/>
</dbReference>
<sequence>MSIQNLLPVAQYLGFTSCRESLFLLKTLLLNVLVGEPPVDLRLALLAVVVPLRSNMQFLPNCPSCNDSYCIQGSSVNAHRPKLLCCGHTFCESCINKLTVKNKLKCPKCKQSTNFTKNKGSVKALPQDIYVSGLLALNQQTLFQREFHNPISYSREKAPVVEKNKTVFCFECHQVSADIECLQCDVAMCNQCFKKVHTNSVALKMHQSVPLGSETAAINQEVDKCLVHKNRILEYYCQDDEVNICSRCVIIGKHKGHNIIAIEKHNENLLDSLKESLPTASIVINKMKSSLKELSTLASKDKEHLVTVSIAIHEYFHFLHAKLQTREMQLIEEAMKTFEETKLQSEDFKKQLTEDLKNLETDFNSAVEMLNNTEEIHGNILKVINTIKKAENIPCYLKLPESNEAPFRFLPNEDILKHIGRLGRIELDEKHKHLISSLGEFPEAITEEDLESSKDITLSFQSFSYPKAFDKEPEPKPCEKQALRRPHLLQRSISGQVEQVLVTHLKNPSDFMVQKCSNIQKLKSLMKQIENWCLAASGIKDNILLDVKLDDFVFAQYSLDNNWYRARVKRVETVFDDVQKAYVKVVEVFYVDYGNSEILHINKLLLPPVKFFKEPEYAIKCCLSNITSVSQDDVWSAEAIKVFATIVHSKILTMTVLKEQHGVWYCNLCTPPNNHIRDDIPTSLQDALVFLGFAKYETGETSLLHKDATSRDYPSAERRFVSETLEVMVTHAENPLHFYIQKMGIEYQYLAVSMEDMQTIYQADTKDLWVIYCPVKDLVCACQCPSDNMWYRAKVIDVPGEQMVNVCYVDYGNTEIVSYRNLRKLLDKFIMLPIQAKLCKLAYVEPLDSKEDWTMGTNWLVENFLLKECLIEVVAVHDSYTEVVLQHTESNLIVNEAIVELGYAKKSATAPDKIPPICLRSCESPSINGSLSPEPSVEKNDNLSSINPVQPPGDQKSPPITLSESQIEVTISVFRSLSEFYLHTVENHTKLTSLMESLEEYYNNSEAEPGVTGTIGGDYAIYYPVEDKPFSWYRARVHDILHSNLIQVFFVDFGNREIVQVSNIRMLATNFMVNSSYAMKCHLSGYIPAGDKKEWSQTACEFAIEELKGKRYYVVKKEEIVNGSLPVDLLIENFTAETALEPASRDYYSLGKKLQENGLAIPTRKLQTNSSPSVTSNSEDVKCLKRPPDIHFKDCPLPSDNVIYVVPTYIDDDGTIFAHECHKDETSPLEELNKLLYAHYPNCLTQHIEPICWEIGDSCLCFYEAEKVWARATILAVQELIKVRYIDYGNHDMVSLNKLRPDIEPVAHLPPLCLHIKLHGIVPVSGKWTSNILDVMHNIIVGKLCGIQQMSSKENGTCEVRLIDPDGQELGELLCDKKYTYQKYSLTFLEEQSEKIAHMLQTCNPFKNMKFTFNKSIPVLVTHVELPNVIYFQNSQRSSSDEESRRINSQLLQLEEMSVELNEYALSAPPIKKTVVGKACCCQFTVDDCWYRSVIADVKQTDMLVLYVDYGTSEYIDKSRIREISQKFLKLPSQAVRCVVKGMKPSDESHQWTEEAMKAVIDSVVNKELDAVLQKTQQPWLEVQLYDPAAESALAYQSVIDSELVSYERDSP</sequence>
<evidence type="ECO:0000259" key="8">
    <source>
        <dbReference type="PROSITE" id="PS50119"/>
    </source>
</evidence>
<dbReference type="Gene3D" id="4.10.830.40">
    <property type="match status" value="1"/>
</dbReference>
<evidence type="ECO:0000256" key="6">
    <source>
        <dbReference type="SAM" id="MobiDB-lite"/>
    </source>
</evidence>
<gene>
    <name evidence="10" type="ORF">OCTVUL_1B030334</name>
</gene>
<feature type="coiled-coil region" evidence="5">
    <location>
        <begin position="331"/>
        <end position="376"/>
    </location>
</feature>
<dbReference type="InterPro" id="IPR000315">
    <property type="entry name" value="Znf_B-box"/>
</dbReference>
<accession>A0AA36FK44</accession>
<dbReference type="FunFam" id="2.30.30.140:FF:000018">
    <property type="entry name" value="Serine/threonine-protein kinase 31"/>
    <property type="match status" value="3"/>
</dbReference>
<keyword evidence="3" id="KW-0862">Zinc</keyword>
<dbReference type="SMART" id="SM00336">
    <property type="entry name" value="BBOX"/>
    <property type="match status" value="2"/>
</dbReference>
<dbReference type="CDD" id="cd19756">
    <property type="entry name" value="Bbox2"/>
    <property type="match status" value="1"/>
</dbReference>
<evidence type="ECO:0000313" key="11">
    <source>
        <dbReference type="Proteomes" id="UP001162480"/>
    </source>
</evidence>
<name>A0AA36FK44_OCTVU</name>
<evidence type="ECO:0000259" key="9">
    <source>
        <dbReference type="PROSITE" id="PS50304"/>
    </source>
</evidence>
<feature type="domain" description="B box-type" evidence="8">
    <location>
        <begin position="220"/>
        <end position="262"/>
    </location>
</feature>
<dbReference type="PANTHER" id="PTHR16442">
    <property type="entry name" value="RING FINGER PROTEIN 17"/>
    <property type="match status" value="1"/>
</dbReference>
<evidence type="ECO:0000256" key="5">
    <source>
        <dbReference type="SAM" id="Coils"/>
    </source>
</evidence>
<organism evidence="10 11">
    <name type="scientific">Octopus vulgaris</name>
    <name type="common">Common octopus</name>
    <dbReference type="NCBI Taxonomy" id="6645"/>
    <lineage>
        <taxon>Eukaryota</taxon>
        <taxon>Metazoa</taxon>
        <taxon>Spiralia</taxon>
        <taxon>Lophotrochozoa</taxon>
        <taxon>Mollusca</taxon>
        <taxon>Cephalopoda</taxon>
        <taxon>Coleoidea</taxon>
        <taxon>Octopodiformes</taxon>
        <taxon>Octopoda</taxon>
        <taxon>Incirrata</taxon>
        <taxon>Octopodidae</taxon>
        <taxon>Octopus</taxon>
    </lineage>
</organism>
<dbReference type="SUPFAM" id="SSF63748">
    <property type="entry name" value="Tudor/PWWP/MBT"/>
    <property type="match status" value="5"/>
</dbReference>
<dbReference type="InterPro" id="IPR002999">
    <property type="entry name" value="Tudor"/>
</dbReference>
<dbReference type="PROSITE" id="PS50119">
    <property type="entry name" value="ZF_BBOX"/>
    <property type="match status" value="2"/>
</dbReference>
<dbReference type="SMART" id="SM00333">
    <property type="entry name" value="TUDOR"/>
    <property type="match status" value="5"/>
</dbReference>
<protein>
    <submittedName>
        <fullName evidence="10">Finger 17 isoform X2</fullName>
    </submittedName>
</protein>
<evidence type="ECO:0000313" key="10">
    <source>
        <dbReference type="EMBL" id="CAI9739939.1"/>
    </source>
</evidence>
<dbReference type="InterPro" id="IPR001841">
    <property type="entry name" value="Znf_RING"/>
</dbReference>
<feature type="domain" description="RING-type" evidence="7">
    <location>
        <begin position="62"/>
        <end position="110"/>
    </location>
</feature>
<dbReference type="Gene3D" id="2.30.30.140">
    <property type="match status" value="5"/>
</dbReference>
<feature type="domain" description="Tudor" evidence="9">
    <location>
        <begin position="773"/>
        <end position="832"/>
    </location>
</feature>
<dbReference type="CDD" id="cd19757">
    <property type="entry name" value="Bbox1"/>
    <property type="match status" value="1"/>
</dbReference>
<keyword evidence="11" id="KW-1185">Reference proteome</keyword>
<feature type="domain" description="Tudor" evidence="9">
    <location>
        <begin position="1012"/>
        <end position="1074"/>
    </location>
</feature>
<evidence type="ECO:0000256" key="1">
    <source>
        <dbReference type="ARBA" id="ARBA00022723"/>
    </source>
</evidence>
<dbReference type="SUPFAM" id="SSF57850">
    <property type="entry name" value="RING/U-box"/>
    <property type="match status" value="1"/>
</dbReference>
<evidence type="ECO:0000256" key="2">
    <source>
        <dbReference type="ARBA" id="ARBA00022771"/>
    </source>
</evidence>
<dbReference type="PROSITE" id="PS00518">
    <property type="entry name" value="ZF_RING_1"/>
    <property type="match status" value="1"/>
</dbReference>
<dbReference type="Gene3D" id="3.30.160.60">
    <property type="entry name" value="Classic Zinc Finger"/>
    <property type="match status" value="1"/>
</dbReference>
<keyword evidence="2 4" id="KW-0863">Zinc-finger</keyword>
<evidence type="ECO:0000259" key="7">
    <source>
        <dbReference type="PROSITE" id="PS50089"/>
    </source>
</evidence>
<dbReference type="Proteomes" id="UP001162480">
    <property type="component" value="Chromosome 24"/>
</dbReference>
<dbReference type="Pfam" id="PF00643">
    <property type="entry name" value="zf-B_box"/>
    <property type="match status" value="1"/>
</dbReference>
<keyword evidence="1" id="KW-0479">Metal-binding</keyword>
<feature type="domain" description="Tudor" evidence="9">
    <location>
        <begin position="1252"/>
        <end position="1309"/>
    </location>
</feature>